<evidence type="ECO:0000256" key="5">
    <source>
        <dbReference type="ARBA" id="ARBA00023172"/>
    </source>
</evidence>
<keyword evidence="9" id="KW-0732">Signal</keyword>
<dbReference type="EMBL" id="PJQY01000663">
    <property type="protein sequence ID" value="PQQ08843.1"/>
    <property type="molecule type" value="Genomic_DNA"/>
</dbReference>
<evidence type="ECO:0000313" key="13">
    <source>
        <dbReference type="Proteomes" id="UP000250321"/>
    </source>
</evidence>
<comment type="similarity">
    <text evidence="1 6">Belongs to the RecA family.</text>
</comment>
<feature type="signal peptide" evidence="9">
    <location>
        <begin position="1"/>
        <end position="16"/>
    </location>
</feature>
<dbReference type="InterPro" id="IPR023400">
    <property type="entry name" value="RecA_C_sf"/>
</dbReference>
<organism evidence="12 13">
    <name type="scientific">Prunus yedoensis var. nudiflora</name>
    <dbReference type="NCBI Taxonomy" id="2094558"/>
    <lineage>
        <taxon>Eukaryota</taxon>
        <taxon>Viridiplantae</taxon>
        <taxon>Streptophyta</taxon>
        <taxon>Embryophyta</taxon>
        <taxon>Tracheophyta</taxon>
        <taxon>Spermatophyta</taxon>
        <taxon>Magnoliopsida</taxon>
        <taxon>eudicotyledons</taxon>
        <taxon>Gunneridae</taxon>
        <taxon>Pentapetalae</taxon>
        <taxon>rosids</taxon>
        <taxon>fabids</taxon>
        <taxon>Rosales</taxon>
        <taxon>Rosaceae</taxon>
        <taxon>Amygdaloideae</taxon>
        <taxon>Amygdaleae</taxon>
        <taxon>Prunus</taxon>
    </lineage>
</organism>
<dbReference type="InterPro" id="IPR003593">
    <property type="entry name" value="AAA+_ATPase"/>
</dbReference>
<evidence type="ECO:0000259" key="11">
    <source>
        <dbReference type="PROSITE" id="PS50163"/>
    </source>
</evidence>
<dbReference type="Gene3D" id="3.40.50.300">
    <property type="entry name" value="P-loop containing nucleotide triphosphate hydrolases"/>
    <property type="match status" value="2"/>
</dbReference>
<keyword evidence="7" id="KW-0227">DNA damage</keyword>
<dbReference type="PROSITE" id="PS50162">
    <property type="entry name" value="RECA_2"/>
    <property type="match status" value="1"/>
</dbReference>
<gene>
    <name evidence="12" type="ORF">Pyn_03038</name>
</gene>
<comment type="caution">
    <text evidence="12">The sequence shown here is derived from an EMBL/GenBank/DDBJ whole genome shotgun (WGS) entry which is preliminary data.</text>
</comment>
<dbReference type="SUPFAM" id="SSF52540">
    <property type="entry name" value="P-loop containing nucleoside triphosphate hydrolases"/>
    <property type="match status" value="1"/>
</dbReference>
<evidence type="ECO:0000256" key="9">
    <source>
        <dbReference type="SAM" id="SignalP"/>
    </source>
</evidence>
<feature type="compositionally biased region" description="Acidic residues" evidence="8">
    <location>
        <begin position="386"/>
        <end position="395"/>
    </location>
</feature>
<evidence type="ECO:0000259" key="10">
    <source>
        <dbReference type="PROSITE" id="PS50162"/>
    </source>
</evidence>
<keyword evidence="2 6" id="KW-0547">Nucleotide-binding</keyword>
<feature type="region of interest" description="Disordered" evidence="8">
    <location>
        <begin position="49"/>
        <end position="84"/>
    </location>
</feature>
<feature type="region of interest" description="Disordered" evidence="8">
    <location>
        <begin position="386"/>
        <end position="413"/>
    </location>
</feature>
<dbReference type="PROSITE" id="PS00321">
    <property type="entry name" value="RECA_1"/>
    <property type="match status" value="1"/>
</dbReference>
<feature type="domain" description="RecA family profile 2" evidence="11">
    <location>
        <begin position="256"/>
        <end position="327"/>
    </location>
</feature>
<sequence length="413" mass="44294">MVLPCFALLLFDSGEAGLWRLGNSEVVAYGKASPKRSFYETFSIPTTGTSERNIGPSTQLCNFSSKGRKKSKLDGSDSNEENMSKKDLALQQALDQITSSFGKGSIMWLGRSASPRQVPVVSTGSFALDLALGTGGFPKGRVVEIFGPEASGKTTLALHVIAQAQKQGGYCVFVDAEHALDPSLAQAIGVNTENLLLSQPDCGEQALSLVDTLIRSGSVDVVVVDSVAALVPKGELETILIFTNQVRSKISTFGGFGGPTEVPCGGNALKFYASVRLNIRRIGLIKKGEETLGSQVQVKIVKNKLAPPFRTVLIELEFGKGICRESEIIDLGVKNKFVTKSGSHYNLNGQNFHGKDALKRFLAENNTAMEELTTKLREKLVDVVTDNEAETEPMEEIVSPDSTDEDAVTAVGT</sequence>
<evidence type="ECO:0000256" key="3">
    <source>
        <dbReference type="ARBA" id="ARBA00022840"/>
    </source>
</evidence>
<name>A0A314YPX6_PRUYE</name>
<dbReference type="InterPro" id="IPR020584">
    <property type="entry name" value="DNA_recomb/repair_RecA_CS"/>
</dbReference>
<evidence type="ECO:0000256" key="7">
    <source>
        <dbReference type="RuleBase" id="RU004527"/>
    </source>
</evidence>
<dbReference type="PRINTS" id="PR00142">
    <property type="entry name" value="RECA"/>
</dbReference>
<keyword evidence="5 7" id="KW-0233">DNA recombination</keyword>
<dbReference type="InterPro" id="IPR020587">
    <property type="entry name" value="RecA_monomer-monomer_interface"/>
</dbReference>
<keyword evidence="4 7" id="KW-0238">DNA-binding</keyword>
<dbReference type="Pfam" id="PF00154">
    <property type="entry name" value="RecA_N"/>
    <property type="match status" value="1"/>
</dbReference>
<dbReference type="PROSITE" id="PS50163">
    <property type="entry name" value="RECA_3"/>
    <property type="match status" value="1"/>
</dbReference>
<evidence type="ECO:0000256" key="8">
    <source>
        <dbReference type="SAM" id="MobiDB-lite"/>
    </source>
</evidence>
<dbReference type="GO" id="GO:0006310">
    <property type="term" value="P:DNA recombination"/>
    <property type="evidence" value="ECO:0007669"/>
    <property type="project" value="UniProtKB-KW"/>
</dbReference>
<dbReference type="InterPro" id="IPR027417">
    <property type="entry name" value="P-loop_NTPase"/>
</dbReference>
<dbReference type="InterPro" id="IPR020588">
    <property type="entry name" value="RecA_ATP-bd"/>
</dbReference>
<proteinExistence type="inferred from homology"/>
<accession>A0A314YPX6</accession>
<evidence type="ECO:0000256" key="2">
    <source>
        <dbReference type="ARBA" id="ARBA00022741"/>
    </source>
</evidence>
<dbReference type="OrthoDB" id="5957327at2759"/>
<dbReference type="InterPro" id="IPR049261">
    <property type="entry name" value="RecA-like_C"/>
</dbReference>
<dbReference type="GO" id="GO:0003697">
    <property type="term" value="F:single-stranded DNA binding"/>
    <property type="evidence" value="ECO:0007669"/>
    <property type="project" value="InterPro"/>
</dbReference>
<feature type="chain" id="PRO_5016363042" evidence="9">
    <location>
        <begin position="17"/>
        <end position="413"/>
    </location>
</feature>
<dbReference type="STRING" id="2094558.A0A314YPX6"/>
<feature type="compositionally biased region" description="Polar residues" evidence="8">
    <location>
        <begin position="49"/>
        <end position="65"/>
    </location>
</feature>
<dbReference type="PANTHER" id="PTHR45900:SF6">
    <property type="entry name" value="DNA REPAIR PROTEIN RECA HOMOLOG 3, MITOCHONDRIAL-RELATED"/>
    <property type="match status" value="1"/>
</dbReference>
<dbReference type="GO" id="GO:0140664">
    <property type="term" value="F:ATP-dependent DNA damage sensor activity"/>
    <property type="evidence" value="ECO:0007669"/>
    <property type="project" value="InterPro"/>
</dbReference>
<keyword evidence="3 6" id="KW-0067">ATP-binding</keyword>
<dbReference type="AlphaFoldDB" id="A0A314YPX6"/>
<dbReference type="GO" id="GO:0005524">
    <property type="term" value="F:ATP binding"/>
    <property type="evidence" value="ECO:0007669"/>
    <property type="project" value="UniProtKB-KW"/>
</dbReference>
<dbReference type="PANTHER" id="PTHR45900">
    <property type="entry name" value="RECA"/>
    <property type="match status" value="1"/>
</dbReference>
<evidence type="ECO:0000256" key="4">
    <source>
        <dbReference type="ARBA" id="ARBA00023125"/>
    </source>
</evidence>
<evidence type="ECO:0000256" key="6">
    <source>
        <dbReference type="RuleBase" id="RU003422"/>
    </source>
</evidence>
<protein>
    <submittedName>
        <fullName evidence="12">DNA repair protein recA homolog 3 mitochondrial isoform X2</fullName>
    </submittedName>
</protein>
<dbReference type="GO" id="GO:0006281">
    <property type="term" value="P:DNA repair"/>
    <property type="evidence" value="ECO:0007669"/>
    <property type="project" value="InterPro"/>
</dbReference>
<dbReference type="InterPro" id="IPR013765">
    <property type="entry name" value="DNA_recomb/repair_RecA"/>
</dbReference>
<dbReference type="CDD" id="cd00983">
    <property type="entry name" value="RecA"/>
    <property type="match status" value="1"/>
</dbReference>
<dbReference type="Proteomes" id="UP000250321">
    <property type="component" value="Unassembled WGS sequence"/>
</dbReference>
<keyword evidence="13" id="KW-1185">Reference proteome</keyword>
<dbReference type="SUPFAM" id="SSF54752">
    <property type="entry name" value="RecA protein, C-terminal domain"/>
    <property type="match status" value="1"/>
</dbReference>
<dbReference type="InterPro" id="IPR049428">
    <property type="entry name" value="RecA-like_N"/>
</dbReference>
<evidence type="ECO:0000256" key="1">
    <source>
        <dbReference type="ARBA" id="ARBA00009391"/>
    </source>
</evidence>
<feature type="domain" description="RecA family profile 1" evidence="10">
    <location>
        <begin position="117"/>
        <end position="413"/>
    </location>
</feature>
<dbReference type="Pfam" id="PF21096">
    <property type="entry name" value="RecA_C"/>
    <property type="match status" value="1"/>
</dbReference>
<evidence type="ECO:0000313" key="12">
    <source>
        <dbReference type="EMBL" id="PQQ08843.1"/>
    </source>
</evidence>
<reference evidence="12 13" key="1">
    <citation type="submission" date="2018-02" db="EMBL/GenBank/DDBJ databases">
        <title>Draft genome of wild Prunus yedoensis var. nudiflora.</title>
        <authorList>
            <person name="Baek S."/>
            <person name="Kim J.-H."/>
            <person name="Choi K."/>
            <person name="Kim G.-B."/>
            <person name="Cho A."/>
            <person name="Jang H."/>
            <person name="Shin C.-H."/>
            <person name="Yu H.-J."/>
            <person name="Mun J.-H."/>
        </authorList>
    </citation>
    <scope>NUCLEOTIDE SEQUENCE [LARGE SCALE GENOMIC DNA]</scope>
    <source>
        <strain evidence="13">cv. Jeju island</strain>
        <tissue evidence="12">Leaf</tissue>
    </source>
</reference>
<dbReference type="SMART" id="SM00382">
    <property type="entry name" value="AAA"/>
    <property type="match status" value="1"/>
</dbReference>